<reference evidence="2" key="1">
    <citation type="submission" date="2023-03" db="EMBL/GenBank/DDBJ databases">
        <title>Massive genome expansion in bonnet fungi (Mycena s.s.) driven by repeated elements and novel gene families across ecological guilds.</title>
        <authorList>
            <consortium name="Lawrence Berkeley National Laboratory"/>
            <person name="Harder C.B."/>
            <person name="Miyauchi S."/>
            <person name="Viragh M."/>
            <person name="Kuo A."/>
            <person name="Thoen E."/>
            <person name="Andreopoulos B."/>
            <person name="Lu D."/>
            <person name="Skrede I."/>
            <person name="Drula E."/>
            <person name="Henrissat B."/>
            <person name="Morin E."/>
            <person name="Kohler A."/>
            <person name="Barry K."/>
            <person name="LaButti K."/>
            <person name="Morin E."/>
            <person name="Salamov A."/>
            <person name="Lipzen A."/>
            <person name="Mereny Z."/>
            <person name="Hegedus B."/>
            <person name="Baldrian P."/>
            <person name="Stursova M."/>
            <person name="Weitz H."/>
            <person name="Taylor A."/>
            <person name="Grigoriev I.V."/>
            <person name="Nagy L.G."/>
            <person name="Martin F."/>
            <person name="Kauserud H."/>
        </authorList>
    </citation>
    <scope>NUCLEOTIDE SEQUENCE</scope>
    <source>
        <strain evidence="2">CBHHK188m</strain>
    </source>
</reference>
<evidence type="ECO:0000313" key="2">
    <source>
        <dbReference type="EMBL" id="KAJ7785261.1"/>
    </source>
</evidence>
<feature type="transmembrane region" description="Helical" evidence="1">
    <location>
        <begin position="47"/>
        <end position="64"/>
    </location>
</feature>
<dbReference type="EMBL" id="JARJLG010000001">
    <property type="protein sequence ID" value="KAJ7785261.1"/>
    <property type="molecule type" value="Genomic_DNA"/>
</dbReference>
<organism evidence="2 3">
    <name type="scientific">Mycena maculata</name>
    <dbReference type="NCBI Taxonomy" id="230809"/>
    <lineage>
        <taxon>Eukaryota</taxon>
        <taxon>Fungi</taxon>
        <taxon>Dikarya</taxon>
        <taxon>Basidiomycota</taxon>
        <taxon>Agaricomycotina</taxon>
        <taxon>Agaricomycetes</taxon>
        <taxon>Agaricomycetidae</taxon>
        <taxon>Agaricales</taxon>
        <taxon>Marasmiineae</taxon>
        <taxon>Mycenaceae</taxon>
        <taxon>Mycena</taxon>
    </lineage>
</organism>
<keyword evidence="1" id="KW-0472">Membrane</keyword>
<evidence type="ECO:0000256" key="1">
    <source>
        <dbReference type="SAM" id="Phobius"/>
    </source>
</evidence>
<proteinExistence type="predicted"/>
<dbReference type="Proteomes" id="UP001215280">
    <property type="component" value="Unassembled WGS sequence"/>
</dbReference>
<keyword evidence="1" id="KW-0812">Transmembrane</keyword>
<keyword evidence="1" id="KW-1133">Transmembrane helix</keyword>
<dbReference type="AlphaFoldDB" id="A0AAD7KH06"/>
<protein>
    <submittedName>
        <fullName evidence="2">Uncharacterized protein</fullName>
    </submittedName>
</protein>
<accession>A0AAD7KH06</accession>
<keyword evidence="3" id="KW-1185">Reference proteome</keyword>
<gene>
    <name evidence="2" type="ORF">DFH07DRAFT_787244</name>
</gene>
<name>A0AAD7KH06_9AGAR</name>
<evidence type="ECO:0000313" key="3">
    <source>
        <dbReference type="Proteomes" id="UP001215280"/>
    </source>
</evidence>
<comment type="caution">
    <text evidence="2">The sequence shown here is derived from an EMBL/GenBank/DDBJ whole genome shotgun (WGS) entry which is preliminary data.</text>
</comment>
<sequence>MRRLTIHLSVHGGFHGHLTPLMFLHLTLMRPVCNCLRRHSLSPGRPFISPFNLLIIILVISRAVA</sequence>